<dbReference type="Gene3D" id="4.10.75.10">
    <property type="entry name" value="Elafin-like"/>
    <property type="match status" value="1"/>
</dbReference>
<dbReference type="Proteomes" id="UP000038045">
    <property type="component" value="Unplaced"/>
</dbReference>
<dbReference type="PANTHER" id="PTHR46751:SF1">
    <property type="entry name" value="WAP FOUR-DISULFIDE CORE DOMAIN PROTEIN 6A"/>
    <property type="match status" value="1"/>
</dbReference>
<feature type="domain" description="BPTI/Kunitz inhibitor" evidence="6">
    <location>
        <begin position="201"/>
        <end position="251"/>
    </location>
</feature>
<keyword evidence="2" id="KW-0722">Serine protease inhibitor</keyword>
<name>A0A0N4Z5S3_PARTI</name>
<dbReference type="InterPro" id="IPR002223">
    <property type="entry name" value="Kunitz_BPTI"/>
</dbReference>
<dbReference type="InterPro" id="IPR036880">
    <property type="entry name" value="Kunitz_BPTI_sf"/>
</dbReference>
<evidence type="ECO:0000256" key="4">
    <source>
        <dbReference type="ARBA" id="ARBA00038506"/>
    </source>
</evidence>
<evidence type="ECO:0000313" key="8">
    <source>
        <dbReference type="WBParaSite" id="PTRK_0000246800.1"/>
    </source>
</evidence>
<reference evidence="8" key="1">
    <citation type="submission" date="2017-02" db="UniProtKB">
        <authorList>
            <consortium name="WormBaseParasite"/>
        </authorList>
    </citation>
    <scope>IDENTIFICATION</scope>
</reference>
<evidence type="ECO:0000313" key="7">
    <source>
        <dbReference type="Proteomes" id="UP000038045"/>
    </source>
</evidence>
<dbReference type="FunFam" id="4.10.410.10:FF:000020">
    <property type="entry name" value="Collagen, type VI, alpha 3"/>
    <property type="match status" value="1"/>
</dbReference>
<dbReference type="Pfam" id="PF00095">
    <property type="entry name" value="WAP"/>
    <property type="match status" value="1"/>
</dbReference>
<feature type="signal peptide" evidence="5">
    <location>
        <begin position="1"/>
        <end position="24"/>
    </location>
</feature>
<evidence type="ECO:0000259" key="6">
    <source>
        <dbReference type="PROSITE" id="PS50279"/>
    </source>
</evidence>
<keyword evidence="5" id="KW-0732">Signal</keyword>
<evidence type="ECO:0000256" key="1">
    <source>
        <dbReference type="ARBA" id="ARBA00022690"/>
    </source>
</evidence>
<dbReference type="GO" id="GO:0004867">
    <property type="term" value="F:serine-type endopeptidase inhibitor activity"/>
    <property type="evidence" value="ECO:0007669"/>
    <property type="project" value="UniProtKB-KW"/>
</dbReference>
<dbReference type="InterPro" id="IPR051388">
    <property type="entry name" value="Serpin_venom_toxin"/>
</dbReference>
<dbReference type="InterPro" id="IPR008197">
    <property type="entry name" value="WAP_dom"/>
</dbReference>
<dbReference type="Pfam" id="PF00014">
    <property type="entry name" value="Kunitz_BPTI"/>
    <property type="match status" value="1"/>
</dbReference>
<dbReference type="SUPFAM" id="SSF57362">
    <property type="entry name" value="BPTI-like"/>
    <property type="match status" value="1"/>
</dbReference>
<dbReference type="PRINTS" id="PR00759">
    <property type="entry name" value="BASICPTASE"/>
</dbReference>
<keyword evidence="3" id="KW-1015">Disulfide bond</keyword>
<sequence>MATITYYIVYFFVLLICLVKSNQGKSSSINFLKKDFCDRLRRQNKAYLYPICEEEISYSTKTTRSLRRKTKTTKRISKIENEKSFEIILEDIHDCHNSDTLVQCKADSTLCPNSGQICFNTDNTMCCQNVVKAIPVSHIHSKPGNCPTPIGISMIQDVNVGCWLDQNCPGIQKCCLEPNPASNSATRLCRDPINIQSFSICNLPISVGICNAPTIRYYYDAVSGKCRHFQYSGCGGNKNNFQTLASCQANCGLAGILGNPECPPEANMALNCLFAHPDACKTDSDCMGRINTKQPSCCMSKCGYRICHQY</sequence>
<dbReference type="PROSITE" id="PS50279">
    <property type="entry name" value="BPTI_KUNITZ_2"/>
    <property type="match status" value="1"/>
</dbReference>
<dbReference type="GO" id="GO:0005615">
    <property type="term" value="C:extracellular space"/>
    <property type="evidence" value="ECO:0007669"/>
    <property type="project" value="TreeGrafter"/>
</dbReference>
<dbReference type="STRING" id="131310.A0A0N4Z5S3"/>
<dbReference type="InterPro" id="IPR036645">
    <property type="entry name" value="Elafin-like_sf"/>
</dbReference>
<evidence type="ECO:0000256" key="2">
    <source>
        <dbReference type="ARBA" id="ARBA00022900"/>
    </source>
</evidence>
<dbReference type="PANTHER" id="PTHR46751">
    <property type="entry name" value="EPPIN"/>
    <property type="match status" value="1"/>
</dbReference>
<evidence type="ECO:0000256" key="5">
    <source>
        <dbReference type="SAM" id="SignalP"/>
    </source>
</evidence>
<dbReference type="WBParaSite" id="PTRK_0000246800.1">
    <property type="protein sequence ID" value="PTRK_0000246800.1"/>
    <property type="gene ID" value="PTRK_0000246800"/>
</dbReference>
<dbReference type="CDD" id="cd00109">
    <property type="entry name" value="Kunitz-type"/>
    <property type="match status" value="1"/>
</dbReference>
<dbReference type="SMART" id="SM00131">
    <property type="entry name" value="KU"/>
    <property type="match status" value="1"/>
</dbReference>
<dbReference type="PROSITE" id="PS00280">
    <property type="entry name" value="BPTI_KUNITZ_1"/>
    <property type="match status" value="1"/>
</dbReference>
<keyword evidence="7" id="KW-1185">Reference proteome</keyword>
<dbReference type="InterPro" id="IPR020901">
    <property type="entry name" value="Prtase_inh_Kunz-CS"/>
</dbReference>
<accession>A0A0N4Z5S3</accession>
<dbReference type="AlphaFoldDB" id="A0A0N4Z5S3"/>
<keyword evidence="1" id="KW-0646">Protease inhibitor</keyword>
<comment type="similarity">
    <text evidence="4">Belongs to the venom Kunitz-type family. 03 (sub-Kunitz) subfamily.</text>
</comment>
<evidence type="ECO:0000256" key="3">
    <source>
        <dbReference type="ARBA" id="ARBA00023157"/>
    </source>
</evidence>
<proteinExistence type="inferred from homology"/>
<organism evidence="7 8">
    <name type="scientific">Parastrongyloides trichosuri</name>
    <name type="common">Possum-specific nematode worm</name>
    <dbReference type="NCBI Taxonomy" id="131310"/>
    <lineage>
        <taxon>Eukaryota</taxon>
        <taxon>Metazoa</taxon>
        <taxon>Ecdysozoa</taxon>
        <taxon>Nematoda</taxon>
        <taxon>Chromadorea</taxon>
        <taxon>Rhabditida</taxon>
        <taxon>Tylenchina</taxon>
        <taxon>Panagrolaimomorpha</taxon>
        <taxon>Strongyloidoidea</taxon>
        <taxon>Strongyloididae</taxon>
        <taxon>Parastrongyloides</taxon>
    </lineage>
</organism>
<protein>
    <submittedName>
        <fullName evidence="8">BPTI/Kunitz inhibitor domain-containing protein</fullName>
    </submittedName>
</protein>
<dbReference type="SUPFAM" id="SSF57256">
    <property type="entry name" value="Elafin-like"/>
    <property type="match status" value="1"/>
</dbReference>
<dbReference type="Gene3D" id="4.10.410.10">
    <property type="entry name" value="Pancreatic trypsin inhibitor Kunitz domain"/>
    <property type="match status" value="1"/>
</dbReference>
<feature type="chain" id="PRO_5005891144" evidence="5">
    <location>
        <begin position="25"/>
        <end position="310"/>
    </location>
</feature>
<dbReference type="SMART" id="SM00217">
    <property type="entry name" value="WAP"/>
    <property type="match status" value="1"/>
</dbReference>